<evidence type="ECO:0000256" key="1">
    <source>
        <dbReference type="ARBA" id="ARBA00008791"/>
    </source>
</evidence>
<accession>A0A498KSF7</accession>
<dbReference type="InterPro" id="IPR014729">
    <property type="entry name" value="Rossmann-like_a/b/a_fold"/>
</dbReference>
<dbReference type="PRINTS" id="PR01438">
    <property type="entry name" value="UNVRSLSTRESS"/>
</dbReference>
<dbReference type="EMBL" id="RDFA01000008">
    <property type="protein sequence ID" value="RXK46735.1"/>
    <property type="molecule type" value="Genomic_DNA"/>
</dbReference>
<comment type="similarity">
    <text evidence="1">Belongs to the universal stress protein A family.</text>
</comment>
<evidence type="ECO:0000259" key="2">
    <source>
        <dbReference type="Pfam" id="PF00582"/>
    </source>
</evidence>
<dbReference type="InterPro" id="IPR006015">
    <property type="entry name" value="Universal_stress_UspA"/>
</dbReference>
<proteinExistence type="inferred from homology"/>
<dbReference type="SUPFAM" id="SSF52402">
    <property type="entry name" value="Adenine nucleotide alpha hydrolases-like"/>
    <property type="match status" value="1"/>
</dbReference>
<gene>
    <name evidence="3" type="ORF">EAF64_18865</name>
</gene>
<protein>
    <submittedName>
        <fullName evidence="3">Universal stress protein</fullName>
    </submittedName>
</protein>
<keyword evidence="4" id="KW-1185">Reference proteome</keyword>
<dbReference type="PANTHER" id="PTHR46268:SF6">
    <property type="entry name" value="UNIVERSAL STRESS PROTEIN UP12"/>
    <property type="match status" value="1"/>
</dbReference>
<dbReference type="Pfam" id="PF00582">
    <property type="entry name" value="Usp"/>
    <property type="match status" value="1"/>
</dbReference>
<evidence type="ECO:0000313" key="4">
    <source>
        <dbReference type="Proteomes" id="UP000289691"/>
    </source>
</evidence>
<dbReference type="AlphaFoldDB" id="A0A498KSF7"/>
<name>A0A498KSF7_9EURY</name>
<feature type="domain" description="UspA" evidence="2">
    <location>
        <begin position="11"/>
        <end position="146"/>
    </location>
</feature>
<dbReference type="Proteomes" id="UP000289691">
    <property type="component" value="Unassembled WGS sequence"/>
</dbReference>
<dbReference type="CDD" id="cd00293">
    <property type="entry name" value="USP-like"/>
    <property type="match status" value="1"/>
</dbReference>
<dbReference type="PANTHER" id="PTHR46268">
    <property type="entry name" value="STRESS RESPONSE PROTEIN NHAX"/>
    <property type="match status" value="1"/>
</dbReference>
<dbReference type="InterPro" id="IPR006016">
    <property type="entry name" value="UspA"/>
</dbReference>
<evidence type="ECO:0000313" key="3">
    <source>
        <dbReference type="EMBL" id="RXK46735.1"/>
    </source>
</evidence>
<sequence length="217" mass="23734">MRSERVRPHVYERILVPTDGSTGTAHVAMQALDLAEQYDSTVYVLHVVDETASSLLEATGSENELEEQGERAVERIERMAQVHGVDTVTEIRTGDPASGIIDYAEETEADLIVAGTHGRSGVQRRLIGSVAERLVRHATCPVMTVRLPESDETVTDEADARELAEEALAQSDRGDGEITGVERQVSVWVVDIESDEGESLVAYIDPVTQRTSLVARH</sequence>
<dbReference type="Gene3D" id="3.40.50.620">
    <property type="entry name" value="HUPs"/>
    <property type="match status" value="1"/>
</dbReference>
<reference evidence="3 4" key="1">
    <citation type="submission" date="2019-01" db="EMBL/GenBank/DDBJ databases">
        <title>Halorientalis sp. F13-25 a new haloarchaeum isolated from hypersaline water.</title>
        <authorList>
            <person name="Ana D.-V."/>
            <person name="Cristina S.-P."/>
            <person name="Antonio V."/>
        </authorList>
    </citation>
    <scope>NUCLEOTIDE SEQUENCE [LARGE SCALE GENOMIC DNA]</scope>
    <source>
        <strain evidence="3 4">F13-25</strain>
    </source>
</reference>
<comment type="caution">
    <text evidence="3">The sequence shown here is derived from an EMBL/GenBank/DDBJ whole genome shotgun (WGS) entry which is preliminary data.</text>
</comment>
<organism evidence="3 4">
    <name type="scientific">Halorientalis pallida</name>
    <dbReference type="NCBI Taxonomy" id="2479928"/>
    <lineage>
        <taxon>Archaea</taxon>
        <taxon>Methanobacteriati</taxon>
        <taxon>Methanobacteriota</taxon>
        <taxon>Stenosarchaea group</taxon>
        <taxon>Halobacteria</taxon>
        <taxon>Halobacteriales</taxon>
        <taxon>Haloarculaceae</taxon>
        <taxon>Halorientalis</taxon>
    </lineage>
</organism>